<dbReference type="AlphaFoldDB" id="A0A8J2L374"/>
<feature type="non-terminal residue" evidence="1">
    <location>
        <position position="95"/>
    </location>
</feature>
<reference evidence="1" key="1">
    <citation type="submission" date="2021-06" db="EMBL/GenBank/DDBJ databases">
        <authorList>
            <person name="Hodson N. C."/>
            <person name="Mongue J. A."/>
            <person name="Jaron S. K."/>
        </authorList>
    </citation>
    <scope>NUCLEOTIDE SEQUENCE</scope>
</reference>
<comment type="caution">
    <text evidence="1">The sequence shown here is derived from an EMBL/GenBank/DDBJ whole genome shotgun (WGS) entry which is preliminary data.</text>
</comment>
<dbReference type="EMBL" id="CAJVCH010545494">
    <property type="protein sequence ID" value="CAG7827949.1"/>
    <property type="molecule type" value="Genomic_DNA"/>
</dbReference>
<keyword evidence="2" id="KW-1185">Reference proteome</keyword>
<dbReference type="Proteomes" id="UP000708208">
    <property type="component" value="Unassembled WGS sequence"/>
</dbReference>
<evidence type="ECO:0000313" key="2">
    <source>
        <dbReference type="Proteomes" id="UP000708208"/>
    </source>
</evidence>
<accession>A0A8J2L374</accession>
<name>A0A8J2L374_9HEXA</name>
<proteinExistence type="predicted"/>
<organism evidence="1 2">
    <name type="scientific">Allacma fusca</name>
    <dbReference type="NCBI Taxonomy" id="39272"/>
    <lineage>
        <taxon>Eukaryota</taxon>
        <taxon>Metazoa</taxon>
        <taxon>Ecdysozoa</taxon>
        <taxon>Arthropoda</taxon>
        <taxon>Hexapoda</taxon>
        <taxon>Collembola</taxon>
        <taxon>Symphypleona</taxon>
        <taxon>Sminthuridae</taxon>
        <taxon>Allacma</taxon>
    </lineage>
</organism>
<gene>
    <name evidence="1" type="ORF">AFUS01_LOCUS37904</name>
</gene>
<sequence>MEDSVENTKVTEESKTEILEFEKDPNESIIEEGDQNRTESMDHDLLEEKNEAEKIQFKTEATDNINTGSKLSSLKMEVKRPVIEPELIENSSSED</sequence>
<evidence type="ECO:0000313" key="1">
    <source>
        <dbReference type="EMBL" id="CAG7827949.1"/>
    </source>
</evidence>
<protein>
    <submittedName>
        <fullName evidence="1">Uncharacterized protein</fullName>
    </submittedName>
</protein>